<dbReference type="InterPro" id="IPR000152">
    <property type="entry name" value="EGF-type_Asp/Asn_hydroxyl_site"/>
</dbReference>
<evidence type="ECO:0000256" key="4">
    <source>
        <dbReference type="ARBA" id="ARBA00022692"/>
    </source>
</evidence>
<sequence>MCAPLALPPATDARYTTPFGAGDGDLPAFPPGTRAEVPSLDATLECRARTNGSWGWSAAAPGAWRCQLEGGGCEWQCQEDGQGRPFCTCPEGTAVGPDGRGCVSPCAELRCEHLCQPQGDRGLCLCEEGYRLDADGRSCADIDDCRAQPGLCSQECVNTAGGFRCQCFPGYTLVEGNCIKTENLCFRATCQQDCVVVNGTWRCVCFDGFAPDPKDPHRCVRLCNRPECPAHCDPHTGDTCYCPDGYILQEFDDGRKVCTDIDECEQDYCDGECRNLFGGYECATPSPGLVDSAPRGPEDEGSGDPMLYSTTATPVLTSVPPRGGRSPGTLVAIIVSTVLAFVAFVAAVGCLLKRLRSAKAGMDYKCQQVEAGVGMEQVRPQGASHKQKM</sequence>
<dbReference type="PANTHER" id="PTHR14789:SF9">
    <property type="entry name" value="THROMBOMODULIN"/>
    <property type="match status" value="1"/>
</dbReference>
<comment type="subcellular location">
    <subcellularLocation>
        <location evidence="1">Membrane</location>
        <topology evidence="1">Single-pass type I membrane protein</topology>
    </subcellularLocation>
</comment>
<keyword evidence="9 16" id="KW-1133">Transmembrane helix</keyword>
<evidence type="ECO:0000256" key="14">
    <source>
        <dbReference type="ARBA" id="ARBA00046453"/>
    </source>
</evidence>
<dbReference type="InterPro" id="IPR009030">
    <property type="entry name" value="Growth_fac_rcpt_cys_sf"/>
</dbReference>
<proteinExistence type="predicted"/>
<evidence type="ECO:0000313" key="19">
    <source>
        <dbReference type="RefSeq" id="XP_015273431.1"/>
    </source>
</evidence>
<dbReference type="PROSITE" id="PS01187">
    <property type="entry name" value="EGF_CA"/>
    <property type="match status" value="2"/>
</dbReference>
<evidence type="ECO:0000256" key="5">
    <source>
        <dbReference type="ARBA" id="ARBA00022729"/>
    </source>
</evidence>
<evidence type="ECO:0000256" key="3">
    <source>
        <dbReference type="ARBA" id="ARBA00022536"/>
    </source>
</evidence>
<dbReference type="SMART" id="SM00179">
    <property type="entry name" value="EGF_CA"/>
    <property type="match status" value="3"/>
</dbReference>
<evidence type="ECO:0000256" key="10">
    <source>
        <dbReference type="ARBA" id="ARBA00023136"/>
    </source>
</evidence>
<name>A0ABM1KI94_GEKJA</name>
<dbReference type="InterPro" id="IPR051505">
    <property type="entry name" value="C-type_lectin_domain"/>
</dbReference>
<dbReference type="RefSeq" id="XP_015273431.1">
    <property type="nucleotide sequence ID" value="XM_015417945.1"/>
</dbReference>
<comment type="subunit">
    <text evidence="14">Interacts with ITGAL, ITGAM and ITGB2. Interacts with thrombin/F2; this interaction switches the specificity of thrombin from a procoagulant to an anticoagulant and antifibrinolytic protease. Interacts with ANGP1 and ANGP2; these interactions significantly inhibit the generation of activated PC and TAFIa/CPB2 by the thrombin/thrombomodulin complex. Interacts with PF4; this interaction enhances generation of activated protein C. Interacts with HMGB1; this interaction inhibits HMGB1 inflammatory activity.</text>
</comment>
<keyword evidence="6" id="KW-0430">Lectin</keyword>
<feature type="domain" description="EGF-like" evidence="17">
    <location>
        <begin position="141"/>
        <end position="179"/>
    </location>
</feature>
<gene>
    <name evidence="19" type="primary">THBD</name>
</gene>
<dbReference type="Proteomes" id="UP000694871">
    <property type="component" value="Unplaced"/>
</dbReference>
<dbReference type="Pfam" id="PF09064">
    <property type="entry name" value="EGF_Tme5"/>
    <property type="match status" value="1"/>
</dbReference>
<keyword evidence="18" id="KW-1185">Reference proteome</keyword>
<dbReference type="PROSITE" id="PS00010">
    <property type="entry name" value="ASX_HYDROXYL"/>
    <property type="match status" value="1"/>
</dbReference>
<dbReference type="PROSITE" id="PS50026">
    <property type="entry name" value="EGF_3"/>
    <property type="match status" value="1"/>
</dbReference>
<reference evidence="19" key="1">
    <citation type="submission" date="2025-08" db="UniProtKB">
        <authorList>
            <consortium name="RefSeq"/>
        </authorList>
    </citation>
    <scope>IDENTIFICATION</scope>
</reference>
<evidence type="ECO:0000256" key="8">
    <source>
        <dbReference type="ARBA" id="ARBA00022974"/>
    </source>
</evidence>
<evidence type="ECO:0000256" key="9">
    <source>
        <dbReference type="ARBA" id="ARBA00022989"/>
    </source>
</evidence>
<dbReference type="InterPro" id="IPR015149">
    <property type="entry name" value="Tme5_EGF-like"/>
</dbReference>
<comment type="caution">
    <text evidence="15">Lacks conserved residue(s) required for the propagation of feature annotation.</text>
</comment>
<keyword evidence="5" id="KW-0732">Signal</keyword>
<dbReference type="Gene3D" id="2.10.25.10">
    <property type="entry name" value="Laminin"/>
    <property type="match status" value="6"/>
</dbReference>
<protein>
    <recommendedName>
        <fullName evidence="2">Thrombomodulin</fullName>
    </recommendedName>
</protein>
<dbReference type="Pfam" id="PF25444">
    <property type="entry name" value="THBD"/>
    <property type="match status" value="1"/>
</dbReference>
<dbReference type="PANTHER" id="PTHR14789">
    <property type="entry name" value="CHONDROLECTIN VARIANT CHODLFDELTAE"/>
    <property type="match status" value="1"/>
</dbReference>
<dbReference type="GeneID" id="107116082"/>
<accession>A0ABM1KI94</accession>
<evidence type="ECO:0000256" key="11">
    <source>
        <dbReference type="ARBA" id="ARBA00023157"/>
    </source>
</evidence>
<evidence type="ECO:0000313" key="18">
    <source>
        <dbReference type="Proteomes" id="UP000694871"/>
    </source>
</evidence>
<evidence type="ECO:0000256" key="12">
    <source>
        <dbReference type="ARBA" id="ARBA00023180"/>
    </source>
</evidence>
<dbReference type="PROSITE" id="PS01186">
    <property type="entry name" value="EGF_2"/>
    <property type="match status" value="1"/>
</dbReference>
<organism evidence="18 19">
    <name type="scientific">Gekko japonicus</name>
    <name type="common">Schlegel's Japanese gecko</name>
    <dbReference type="NCBI Taxonomy" id="146911"/>
    <lineage>
        <taxon>Eukaryota</taxon>
        <taxon>Metazoa</taxon>
        <taxon>Chordata</taxon>
        <taxon>Craniata</taxon>
        <taxon>Vertebrata</taxon>
        <taxon>Euteleostomi</taxon>
        <taxon>Lepidosauria</taxon>
        <taxon>Squamata</taxon>
        <taxon>Bifurcata</taxon>
        <taxon>Gekkota</taxon>
        <taxon>Gekkonidae</taxon>
        <taxon>Gekkoninae</taxon>
        <taxon>Gekko</taxon>
    </lineage>
</organism>
<dbReference type="SUPFAM" id="SSF57196">
    <property type="entry name" value="EGF/Laminin"/>
    <property type="match status" value="1"/>
</dbReference>
<dbReference type="CDD" id="cd00054">
    <property type="entry name" value="EGF_CA"/>
    <property type="match status" value="1"/>
</dbReference>
<evidence type="ECO:0000259" key="17">
    <source>
        <dbReference type="PROSITE" id="PS50026"/>
    </source>
</evidence>
<keyword evidence="11" id="KW-1015">Disulfide bond</keyword>
<comment type="function">
    <text evidence="13">Endothelial cell receptor that plays a critical role in regulating several physiological processes including hemostasis, coagulation, fibrinolysis, inflammation, and angiogenesis. Acts as a cofactor for thrombin activation of protein C/PROC on the surface of vascular endothelial cells leading to initiation of the activated protein C anticoagulant pathway. Also accelerates the activation of the plasma carboxypeptidase B2/CPB2, which catalyzes removal of C-terminal basic amino acids from its substrates including kinins or anaphylatoxins leading to fibrinolysis inhibition. Plays critical protective roles in changing the cleavage specificity of protease-activated receptor 1/PAR1, inhibiting endothelial cell permeability and inflammation. Suppresses inflammation distinctly from its anticoagulant cofactor activity by sequestering HMGB1 thereby preventing it from engaging cellular receptors such as RAGE and contributing to the inflammatory response.</text>
</comment>
<dbReference type="SUPFAM" id="SSF57184">
    <property type="entry name" value="Growth factor receptor domain"/>
    <property type="match status" value="1"/>
</dbReference>
<evidence type="ECO:0000256" key="13">
    <source>
        <dbReference type="ARBA" id="ARBA00045242"/>
    </source>
</evidence>
<evidence type="ECO:0000256" key="7">
    <source>
        <dbReference type="ARBA" id="ARBA00022737"/>
    </source>
</evidence>
<dbReference type="Pfam" id="PF07645">
    <property type="entry name" value="EGF_CA"/>
    <property type="match status" value="2"/>
</dbReference>
<keyword evidence="3 15" id="KW-0245">EGF-like domain</keyword>
<keyword evidence="10 16" id="KW-0472">Membrane</keyword>
<dbReference type="InterPro" id="IPR057350">
    <property type="entry name" value="THBD"/>
</dbReference>
<dbReference type="SMART" id="SM00181">
    <property type="entry name" value="EGF"/>
    <property type="match status" value="5"/>
</dbReference>
<evidence type="ECO:0000256" key="15">
    <source>
        <dbReference type="PROSITE-ProRule" id="PRU00076"/>
    </source>
</evidence>
<keyword evidence="7" id="KW-0677">Repeat</keyword>
<dbReference type="InterPro" id="IPR001881">
    <property type="entry name" value="EGF-like_Ca-bd_dom"/>
</dbReference>
<evidence type="ECO:0000256" key="1">
    <source>
        <dbReference type="ARBA" id="ARBA00004479"/>
    </source>
</evidence>
<dbReference type="InterPro" id="IPR000742">
    <property type="entry name" value="EGF"/>
</dbReference>
<dbReference type="PRINTS" id="PR00907">
    <property type="entry name" value="THRMBOMODULN"/>
</dbReference>
<keyword evidence="12" id="KW-0325">Glycoprotein</keyword>
<feature type="transmembrane region" description="Helical" evidence="16">
    <location>
        <begin position="330"/>
        <end position="352"/>
    </location>
</feature>
<dbReference type="InterPro" id="IPR049883">
    <property type="entry name" value="NOTCH1_EGF-like"/>
</dbReference>
<evidence type="ECO:0000256" key="16">
    <source>
        <dbReference type="SAM" id="Phobius"/>
    </source>
</evidence>
<evidence type="ECO:0000256" key="2">
    <source>
        <dbReference type="ARBA" id="ARBA00019822"/>
    </source>
</evidence>
<dbReference type="InterPro" id="IPR018097">
    <property type="entry name" value="EGF_Ca-bd_CS"/>
</dbReference>
<evidence type="ECO:0000256" key="6">
    <source>
        <dbReference type="ARBA" id="ARBA00022734"/>
    </source>
</evidence>
<keyword evidence="4 16" id="KW-0812">Transmembrane</keyword>
<keyword evidence="8" id="KW-0654">Proteoglycan</keyword>